<organism evidence="1 2">
    <name type="scientific">Parasponia andersonii</name>
    <name type="common">Sponia andersonii</name>
    <dbReference type="NCBI Taxonomy" id="3476"/>
    <lineage>
        <taxon>Eukaryota</taxon>
        <taxon>Viridiplantae</taxon>
        <taxon>Streptophyta</taxon>
        <taxon>Embryophyta</taxon>
        <taxon>Tracheophyta</taxon>
        <taxon>Spermatophyta</taxon>
        <taxon>Magnoliopsida</taxon>
        <taxon>eudicotyledons</taxon>
        <taxon>Gunneridae</taxon>
        <taxon>Pentapetalae</taxon>
        <taxon>rosids</taxon>
        <taxon>fabids</taxon>
        <taxon>Rosales</taxon>
        <taxon>Cannabaceae</taxon>
        <taxon>Parasponia</taxon>
    </lineage>
</organism>
<evidence type="ECO:0000313" key="2">
    <source>
        <dbReference type="Proteomes" id="UP000237105"/>
    </source>
</evidence>
<proteinExistence type="predicted"/>
<dbReference type="Proteomes" id="UP000237105">
    <property type="component" value="Unassembled WGS sequence"/>
</dbReference>
<reference evidence="2" key="1">
    <citation type="submission" date="2016-06" db="EMBL/GenBank/DDBJ databases">
        <title>Parallel loss of symbiosis genes in relatives of nitrogen-fixing non-legume Parasponia.</title>
        <authorList>
            <person name="Van Velzen R."/>
            <person name="Holmer R."/>
            <person name="Bu F."/>
            <person name="Rutten L."/>
            <person name="Van Zeijl A."/>
            <person name="Liu W."/>
            <person name="Santuari L."/>
            <person name="Cao Q."/>
            <person name="Sharma T."/>
            <person name="Shen D."/>
            <person name="Roswanjaya Y."/>
            <person name="Wardhani T."/>
            <person name="Kalhor M.S."/>
            <person name="Jansen J."/>
            <person name="Van den Hoogen J."/>
            <person name="Gungor B."/>
            <person name="Hartog M."/>
            <person name="Hontelez J."/>
            <person name="Verver J."/>
            <person name="Yang W.-C."/>
            <person name="Schijlen E."/>
            <person name="Repin R."/>
            <person name="Schilthuizen M."/>
            <person name="Schranz E."/>
            <person name="Heidstra R."/>
            <person name="Miyata K."/>
            <person name="Fedorova E."/>
            <person name="Kohlen W."/>
            <person name="Bisseling T."/>
            <person name="Smit S."/>
            <person name="Geurts R."/>
        </authorList>
    </citation>
    <scope>NUCLEOTIDE SEQUENCE [LARGE SCALE GENOMIC DNA]</scope>
    <source>
        <strain evidence="2">cv. WU1-14</strain>
    </source>
</reference>
<protein>
    <submittedName>
        <fullName evidence="1">Uncharacterized protein</fullName>
    </submittedName>
</protein>
<comment type="caution">
    <text evidence="1">The sequence shown here is derived from an EMBL/GenBank/DDBJ whole genome shotgun (WGS) entry which is preliminary data.</text>
</comment>
<dbReference type="EMBL" id="JXTB01000329">
    <property type="protein sequence ID" value="PON45529.1"/>
    <property type="molecule type" value="Genomic_DNA"/>
</dbReference>
<keyword evidence="2" id="KW-1185">Reference proteome</keyword>
<sequence length="31" mass="3261">MGMLSNATVSNLFLVQEIRSLVTPVTGALVV</sequence>
<accession>A0A2P5B9S1</accession>
<gene>
    <name evidence="1" type="ORF">PanWU01x14_258920</name>
</gene>
<dbReference type="AlphaFoldDB" id="A0A2P5B9S1"/>
<name>A0A2P5B9S1_PARAD</name>
<evidence type="ECO:0000313" key="1">
    <source>
        <dbReference type="EMBL" id="PON45529.1"/>
    </source>
</evidence>